<dbReference type="EMBL" id="CP104874">
    <property type="protein sequence ID" value="WWF04376.1"/>
    <property type="molecule type" value="Genomic_DNA"/>
</dbReference>
<dbReference type="Gene3D" id="3.40.50.2020">
    <property type="match status" value="1"/>
</dbReference>
<dbReference type="PANTHER" id="PTHR47505">
    <property type="entry name" value="DNA UTILIZATION PROTEIN YHGH"/>
    <property type="match status" value="1"/>
</dbReference>
<evidence type="ECO:0000259" key="2">
    <source>
        <dbReference type="Pfam" id="PF00156"/>
    </source>
</evidence>
<protein>
    <submittedName>
        <fullName evidence="3">Phosphoribosyltransferase family protein</fullName>
    </submittedName>
</protein>
<name>A0ABZ2FB27_9MICO</name>
<keyword evidence="3" id="KW-0808">Transferase</keyword>
<dbReference type="SUPFAM" id="SSF53271">
    <property type="entry name" value="PRTase-like"/>
    <property type="match status" value="1"/>
</dbReference>
<dbReference type="Pfam" id="PF00156">
    <property type="entry name" value="Pribosyltran"/>
    <property type="match status" value="1"/>
</dbReference>
<comment type="similarity">
    <text evidence="1">Belongs to the ComF/GntX family.</text>
</comment>
<evidence type="ECO:0000313" key="3">
    <source>
        <dbReference type="EMBL" id="WWF04376.1"/>
    </source>
</evidence>
<dbReference type="RefSeq" id="WP_338537778.1">
    <property type="nucleotide sequence ID" value="NZ_CP104874.1"/>
</dbReference>
<dbReference type="PANTHER" id="PTHR47505:SF1">
    <property type="entry name" value="DNA UTILIZATION PROTEIN YHGH"/>
    <property type="match status" value="1"/>
</dbReference>
<dbReference type="GO" id="GO:0016757">
    <property type="term" value="F:glycosyltransferase activity"/>
    <property type="evidence" value="ECO:0007669"/>
    <property type="project" value="UniProtKB-KW"/>
</dbReference>
<proteinExistence type="inferred from homology"/>
<feature type="domain" description="Phosphoribosyltransferase" evidence="2">
    <location>
        <begin position="189"/>
        <end position="237"/>
    </location>
</feature>
<keyword evidence="3" id="KW-0328">Glycosyltransferase</keyword>
<reference evidence="3 4" key="1">
    <citation type="submission" date="2022-09" db="EMBL/GenBank/DDBJ databases">
        <title>Complete genome sequence of Janibacter terrae strain COS04-44, PCL-degrading bacteria isolated from oil spilled coast.</title>
        <authorList>
            <person name="Park H."/>
            <person name="Kim J.Y."/>
            <person name="An S.H."/>
            <person name="Lee C.M."/>
            <person name="Weon H.-Y."/>
        </authorList>
    </citation>
    <scope>NUCLEOTIDE SEQUENCE [LARGE SCALE GENOMIC DNA]</scope>
    <source>
        <strain evidence="3 4">COS04-44</strain>
    </source>
</reference>
<sequence>MAEQGKGSVAAVAAAIDLVLPRGCAGCGCAGAPLCASCRCALADLALTDLGRVAPHPVPVGWPGCTGTVRYEGLAARVMKSFKDGDRRDLTDPLGRLLADAVLRAVAGPPFVGTGSGVGAVLLVPIPSAPATVRRRGDRPTVLLARRAARLVAGVEVAPALVMARGTADQAGLDRAHRLDNLRGAMTVPRPERVLGRDCLLVDDVLTSGATLAEGRRALLAAGAARVGMAVCMVTPRRSRRPALPFPRPTD</sequence>
<gene>
    <name evidence="3" type="ORF">N5P18_11825</name>
</gene>
<dbReference type="InterPro" id="IPR000836">
    <property type="entry name" value="PRTase_dom"/>
</dbReference>
<dbReference type="InterPro" id="IPR029057">
    <property type="entry name" value="PRTase-like"/>
</dbReference>
<dbReference type="InterPro" id="IPR051910">
    <property type="entry name" value="ComF/GntX_DNA_util-trans"/>
</dbReference>
<dbReference type="Proteomes" id="UP001381003">
    <property type="component" value="Chromosome"/>
</dbReference>
<dbReference type="CDD" id="cd06223">
    <property type="entry name" value="PRTases_typeI"/>
    <property type="match status" value="1"/>
</dbReference>
<accession>A0ABZ2FB27</accession>
<evidence type="ECO:0000256" key="1">
    <source>
        <dbReference type="ARBA" id="ARBA00008007"/>
    </source>
</evidence>
<keyword evidence="4" id="KW-1185">Reference proteome</keyword>
<organism evidence="3 4">
    <name type="scientific">Janibacter terrae</name>
    <dbReference type="NCBI Taxonomy" id="103817"/>
    <lineage>
        <taxon>Bacteria</taxon>
        <taxon>Bacillati</taxon>
        <taxon>Actinomycetota</taxon>
        <taxon>Actinomycetes</taxon>
        <taxon>Micrococcales</taxon>
        <taxon>Intrasporangiaceae</taxon>
        <taxon>Janibacter</taxon>
    </lineage>
</organism>
<evidence type="ECO:0000313" key="4">
    <source>
        <dbReference type="Proteomes" id="UP001381003"/>
    </source>
</evidence>